<dbReference type="InterPro" id="IPR008984">
    <property type="entry name" value="SMAD_FHA_dom_sf"/>
</dbReference>
<dbReference type="InterPro" id="IPR050923">
    <property type="entry name" value="Cell_Proc_Reg/RNA_Proc"/>
</dbReference>
<keyword evidence="1" id="KW-1133">Transmembrane helix</keyword>
<reference evidence="3" key="1">
    <citation type="submission" date="2020-05" db="EMBL/GenBank/DDBJ databases">
        <authorList>
            <person name="Chiriac C."/>
            <person name="Salcher M."/>
            <person name="Ghai R."/>
            <person name="Kavagutti S V."/>
        </authorList>
    </citation>
    <scope>NUCLEOTIDE SEQUENCE</scope>
</reference>
<organism evidence="3">
    <name type="scientific">freshwater metagenome</name>
    <dbReference type="NCBI Taxonomy" id="449393"/>
    <lineage>
        <taxon>unclassified sequences</taxon>
        <taxon>metagenomes</taxon>
        <taxon>ecological metagenomes</taxon>
    </lineage>
</organism>
<dbReference type="SMART" id="SM00240">
    <property type="entry name" value="FHA"/>
    <property type="match status" value="1"/>
</dbReference>
<name>A0A6J6FQT3_9ZZZZ</name>
<dbReference type="EMBL" id="CAEZUE010000055">
    <property type="protein sequence ID" value="CAB4591472.1"/>
    <property type="molecule type" value="Genomic_DNA"/>
</dbReference>
<evidence type="ECO:0000259" key="2">
    <source>
        <dbReference type="PROSITE" id="PS50006"/>
    </source>
</evidence>
<dbReference type="Pfam" id="PF16697">
    <property type="entry name" value="Yop-YscD_cpl"/>
    <property type="match status" value="1"/>
</dbReference>
<dbReference type="InterPro" id="IPR000253">
    <property type="entry name" value="FHA_dom"/>
</dbReference>
<keyword evidence="1" id="KW-0472">Membrane</keyword>
<feature type="domain" description="FHA" evidence="2">
    <location>
        <begin position="93"/>
        <end position="142"/>
    </location>
</feature>
<dbReference type="AlphaFoldDB" id="A0A6J6FQT3"/>
<evidence type="ECO:0000313" key="3">
    <source>
        <dbReference type="EMBL" id="CAB4591472.1"/>
    </source>
</evidence>
<evidence type="ECO:0000256" key="1">
    <source>
        <dbReference type="SAM" id="Phobius"/>
    </source>
</evidence>
<protein>
    <submittedName>
        <fullName evidence="3">Unannotated protein</fullName>
    </submittedName>
</protein>
<sequence length="165" mass="18158">MSELTLFVLRFGFLALMWIFVFAVVFALRSDLFGHYTRRTGRAEGDITVNPIAPAAQFMPPTEIPANSDPARTLVIVAGAREGLEIPLTADHLTIGRSAQSGLVIRDEYTSTNHARLQLWNGDWVIQDLSSTNGTFVNSQRVSVPTPVPLYTPVSIGSTIFELRP</sequence>
<feature type="transmembrane region" description="Helical" evidence="1">
    <location>
        <begin position="6"/>
        <end position="28"/>
    </location>
</feature>
<accession>A0A6J6FQT3</accession>
<dbReference type="PANTHER" id="PTHR23308">
    <property type="entry name" value="NUCLEAR INHIBITOR OF PROTEIN PHOSPHATASE-1"/>
    <property type="match status" value="1"/>
</dbReference>
<dbReference type="PROSITE" id="PS50006">
    <property type="entry name" value="FHA_DOMAIN"/>
    <property type="match status" value="1"/>
</dbReference>
<proteinExistence type="predicted"/>
<keyword evidence="1" id="KW-0812">Transmembrane</keyword>
<dbReference type="SUPFAM" id="SSF49879">
    <property type="entry name" value="SMAD/FHA domain"/>
    <property type="match status" value="1"/>
</dbReference>
<dbReference type="InterPro" id="IPR032030">
    <property type="entry name" value="YscD_cytoplasmic_dom"/>
</dbReference>
<gene>
    <name evidence="3" type="ORF">UFOPK1788_00549</name>
</gene>
<dbReference type="Gene3D" id="2.60.200.20">
    <property type="match status" value="1"/>
</dbReference>